<dbReference type="PIRSF" id="PIRSF000709">
    <property type="entry name" value="6PFK_2-Ptase"/>
    <property type="match status" value="1"/>
</dbReference>
<dbReference type="CDD" id="cd07067">
    <property type="entry name" value="HP_PGM_like"/>
    <property type="match status" value="1"/>
</dbReference>
<comment type="caution">
    <text evidence="1">The sequence shown here is derived from an EMBL/GenBank/DDBJ whole genome shotgun (WGS) entry which is preliminary data.</text>
</comment>
<dbReference type="SMART" id="SM00855">
    <property type="entry name" value="PGAM"/>
    <property type="match status" value="1"/>
</dbReference>
<protein>
    <submittedName>
        <fullName evidence="1">Histidine phosphatase family protein</fullName>
        <ecNumber evidence="1">3.1.3.-</ecNumber>
    </submittedName>
</protein>
<keyword evidence="1" id="KW-0378">Hydrolase</keyword>
<dbReference type="PANTHER" id="PTHR48100:SF59">
    <property type="entry name" value="ADENOSYLCOBALAMIN_ALPHA-RIBAZOLE PHOSPHATASE"/>
    <property type="match status" value="1"/>
</dbReference>
<dbReference type="Proteomes" id="UP001418637">
    <property type="component" value="Unassembled WGS sequence"/>
</dbReference>
<dbReference type="PANTHER" id="PTHR48100">
    <property type="entry name" value="BROAD-SPECIFICITY PHOSPHATASE YOR283W-RELATED"/>
    <property type="match status" value="1"/>
</dbReference>
<proteinExistence type="predicted"/>
<dbReference type="SUPFAM" id="SSF53254">
    <property type="entry name" value="Phosphoglycerate mutase-like"/>
    <property type="match status" value="1"/>
</dbReference>
<dbReference type="Gene3D" id="3.40.50.1240">
    <property type="entry name" value="Phosphoglycerate mutase-like"/>
    <property type="match status" value="1"/>
</dbReference>
<organism evidence="1 2">
    <name type="scientific">Hohaiivirga grylli</name>
    <dbReference type="NCBI Taxonomy" id="3133970"/>
    <lineage>
        <taxon>Bacteria</taxon>
        <taxon>Pseudomonadati</taxon>
        <taxon>Pseudomonadota</taxon>
        <taxon>Alphaproteobacteria</taxon>
        <taxon>Hyphomicrobiales</taxon>
        <taxon>Methylobacteriaceae</taxon>
        <taxon>Hohaiivirga</taxon>
    </lineage>
</organism>
<dbReference type="InterPro" id="IPR013078">
    <property type="entry name" value="His_Pase_superF_clade-1"/>
</dbReference>
<accession>A0ABV0BH42</accession>
<keyword evidence="2" id="KW-1185">Reference proteome</keyword>
<evidence type="ECO:0000313" key="2">
    <source>
        <dbReference type="Proteomes" id="UP001418637"/>
    </source>
</evidence>
<dbReference type="EC" id="3.1.3.-" evidence="1"/>
<dbReference type="GO" id="GO:0016787">
    <property type="term" value="F:hydrolase activity"/>
    <property type="evidence" value="ECO:0007669"/>
    <property type="project" value="UniProtKB-KW"/>
</dbReference>
<name>A0ABV0BH42_9HYPH</name>
<dbReference type="PRINTS" id="PR00991">
    <property type="entry name" value="6PFRUCTKNASE"/>
</dbReference>
<sequence>MAPARDMSGPKIYFVRHGETDWNVAGRMQGQQDISLNEKGRGQAEQVGYKLAKLFDRPEIMQYLVSPLKRTRETADIMLRTMGLAPDIYQPEPRLREITFGKWEGLTWKDVRKTDPAAALQRDMDKWGTVPPDGESYAMLAERVRPVFENLERDIVVVSHGGVARATLAVMDCIAPEKAPVVEIWQGRILVIAKGSYQWV</sequence>
<dbReference type="InterPro" id="IPR003094">
    <property type="entry name" value="6Pfruct_kin"/>
</dbReference>
<reference evidence="1 2" key="1">
    <citation type="submission" date="2024-04" db="EMBL/GenBank/DDBJ databases">
        <title>A novel species isolated from cricket.</title>
        <authorList>
            <person name="Wang H.-C."/>
        </authorList>
    </citation>
    <scope>NUCLEOTIDE SEQUENCE [LARGE SCALE GENOMIC DNA]</scope>
    <source>
        <strain evidence="1 2">WL0021</strain>
    </source>
</reference>
<gene>
    <name evidence="1" type="ORF">WJT86_04250</name>
</gene>
<dbReference type="EMBL" id="JBBYXI010000001">
    <property type="protein sequence ID" value="MEN3930273.1"/>
    <property type="molecule type" value="Genomic_DNA"/>
</dbReference>
<dbReference type="InterPro" id="IPR029033">
    <property type="entry name" value="His_PPase_superfam"/>
</dbReference>
<dbReference type="RefSeq" id="WP_346336235.1">
    <property type="nucleotide sequence ID" value="NZ_JBBYXI010000001.1"/>
</dbReference>
<dbReference type="InterPro" id="IPR050275">
    <property type="entry name" value="PGM_Phosphatase"/>
</dbReference>
<dbReference type="Pfam" id="PF00300">
    <property type="entry name" value="His_Phos_1"/>
    <property type="match status" value="1"/>
</dbReference>
<evidence type="ECO:0000313" key="1">
    <source>
        <dbReference type="EMBL" id="MEN3930273.1"/>
    </source>
</evidence>